<proteinExistence type="predicted"/>
<gene>
    <name evidence="3" type="ORF">ACFFRH_00375</name>
</gene>
<evidence type="ECO:0000313" key="4">
    <source>
        <dbReference type="Proteomes" id="UP001589610"/>
    </source>
</evidence>
<evidence type="ECO:0000313" key="3">
    <source>
        <dbReference type="EMBL" id="MFB9673923.1"/>
    </source>
</evidence>
<feature type="region of interest" description="Disordered" evidence="1">
    <location>
        <begin position="117"/>
        <end position="144"/>
    </location>
</feature>
<dbReference type="Pfam" id="PF01370">
    <property type="entry name" value="Epimerase"/>
    <property type="match status" value="1"/>
</dbReference>
<dbReference type="CDD" id="cd08946">
    <property type="entry name" value="SDR_e"/>
    <property type="match status" value="1"/>
</dbReference>
<dbReference type="PANTHER" id="PTHR43245:SF13">
    <property type="entry name" value="UDP-D-APIOSE_UDP-D-XYLOSE SYNTHASE 2"/>
    <property type="match status" value="1"/>
</dbReference>
<organism evidence="3 4">
    <name type="scientific">Streptosporangium vulgare</name>
    <dbReference type="NCBI Taxonomy" id="46190"/>
    <lineage>
        <taxon>Bacteria</taxon>
        <taxon>Bacillati</taxon>
        <taxon>Actinomycetota</taxon>
        <taxon>Actinomycetes</taxon>
        <taxon>Streptosporangiales</taxon>
        <taxon>Streptosporangiaceae</taxon>
        <taxon>Streptosporangium</taxon>
    </lineage>
</organism>
<dbReference type="SUPFAM" id="SSF51735">
    <property type="entry name" value="NAD(P)-binding Rossmann-fold domains"/>
    <property type="match status" value="1"/>
</dbReference>
<evidence type="ECO:0000259" key="2">
    <source>
        <dbReference type="Pfam" id="PF01370"/>
    </source>
</evidence>
<feature type="domain" description="NAD-dependent epimerase/dehydratase" evidence="2">
    <location>
        <begin position="7"/>
        <end position="247"/>
    </location>
</feature>
<dbReference type="Gene3D" id="3.40.50.720">
    <property type="entry name" value="NAD(P)-binding Rossmann-like Domain"/>
    <property type="match status" value="1"/>
</dbReference>
<name>A0ABV5T859_9ACTN</name>
<dbReference type="InterPro" id="IPR001509">
    <property type="entry name" value="Epimerase_deHydtase"/>
</dbReference>
<dbReference type="InterPro" id="IPR050177">
    <property type="entry name" value="Lipid_A_modif_metabolic_enz"/>
</dbReference>
<accession>A0ABV5T859</accession>
<dbReference type="PANTHER" id="PTHR43245">
    <property type="entry name" value="BIFUNCTIONAL POLYMYXIN RESISTANCE PROTEIN ARNA"/>
    <property type="match status" value="1"/>
</dbReference>
<reference evidence="3 4" key="1">
    <citation type="submission" date="2024-09" db="EMBL/GenBank/DDBJ databases">
        <authorList>
            <person name="Sun Q."/>
            <person name="Mori K."/>
        </authorList>
    </citation>
    <scope>NUCLEOTIDE SEQUENCE [LARGE SCALE GENOMIC DNA]</scope>
    <source>
        <strain evidence="3 4">JCM 3028</strain>
    </source>
</reference>
<keyword evidence="4" id="KW-1185">Reference proteome</keyword>
<comment type="caution">
    <text evidence="3">The sequence shown here is derived from an EMBL/GenBank/DDBJ whole genome shotgun (WGS) entry which is preliminary data.</text>
</comment>
<protein>
    <submittedName>
        <fullName evidence="3">NAD-dependent epimerase/dehydratase</fullName>
    </submittedName>
</protein>
<dbReference type="RefSeq" id="WP_344745543.1">
    <property type="nucleotide sequence ID" value="NZ_BAAAWW010000068.1"/>
</dbReference>
<dbReference type="EMBL" id="JBHMBS010000001">
    <property type="protein sequence ID" value="MFB9673923.1"/>
    <property type="molecule type" value="Genomic_DNA"/>
</dbReference>
<dbReference type="InterPro" id="IPR036291">
    <property type="entry name" value="NAD(P)-bd_dom_sf"/>
</dbReference>
<dbReference type="Proteomes" id="UP001589610">
    <property type="component" value="Unassembled WGS sequence"/>
</dbReference>
<evidence type="ECO:0000256" key="1">
    <source>
        <dbReference type="SAM" id="MobiDB-lite"/>
    </source>
</evidence>
<sequence>MSDRPLVVVLGASGFVGSALVTELAGRDVRLRLVARRPAVVPPGHAAEAEVLTADLTGAGQVAEAIAGADVVVNLLLYTGGGTWRAAEDESRGERVNVGVVRDVVAAVRAERRDGPPPVVLFPGSTSQVGPRAEARIDGTEPDAPVTAYDRQKLAAERELKAATAEGLLRGVTLRLGTVFGGRVSPTATDRGVVTTMVRRALAGEPLTVWNDGTAERDLLYVGDVADAFLAALDHADSLAGRHWLIGTGGGRSVRDVFTAVAAAVAARTGAPAVPVISVPAPPDATGMDFHSVVADPAAFHAVTGWQARVPFREALERTVSSLIGGDEVPI</sequence>